<keyword evidence="9" id="KW-1185">Reference proteome</keyword>
<dbReference type="InterPro" id="IPR029035">
    <property type="entry name" value="DHS-like_NAD/FAD-binding_dom"/>
</dbReference>
<dbReference type="RefSeq" id="WP_146620934.1">
    <property type="nucleotide sequence ID" value="NZ_BJCC01000002.1"/>
</dbReference>
<evidence type="ECO:0000256" key="2">
    <source>
        <dbReference type="ARBA" id="ARBA00023052"/>
    </source>
</evidence>
<organism evidence="8 9">
    <name type="scientific">Enterococcus florum</name>
    <dbReference type="NCBI Taxonomy" id="2480627"/>
    <lineage>
        <taxon>Bacteria</taxon>
        <taxon>Bacillati</taxon>
        <taxon>Bacillota</taxon>
        <taxon>Bacilli</taxon>
        <taxon>Lactobacillales</taxon>
        <taxon>Enterococcaceae</taxon>
        <taxon>Enterococcus</taxon>
    </lineage>
</organism>
<dbReference type="PANTHER" id="PTHR42981:SF2">
    <property type="entry name" value="PYRUVATE DEHYDROGENASE [UBIQUINONE]"/>
    <property type="match status" value="1"/>
</dbReference>
<evidence type="ECO:0000256" key="4">
    <source>
        <dbReference type="RuleBase" id="RU362132"/>
    </source>
</evidence>
<keyword evidence="2 4" id="KW-0786">Thiamine pyrophosphate</keyword>
<dbReference type="InterPro" id="IPR047211">
    <property type="entry name" value="POXB-like"/>
</dbReference>
<dbReference type="InterPro" id="IPR047210">
    <property type="entry name" value="TPP_PYR_POXB-like"/>
</dbReference>
<protein>
    <recommendedName>
        <fullName evidence="3">Pyruvate oxidase</fullName>
        <ecNumber evidence="3">1.2.3.3</ecNumber>
    </recommendedName>
</protein>
<dbReference type="InterPro" id="IPR011766">
    <property type="entry name" value="TPP_enzyme_TPP-bd"/>
</dbReference>
<dbReference type="PANTHER" id="PTHR42981">
    <property type="entry name" value="PYRUVATE DEHYDROGENASE [UBIQUINONE]"/>
    <property type="match status" value="1"/>
</dbReference>
<feature type="domain" description="Thiamine pyrophosphate enzyme N-terminal TPP-binding" evidence="7">
    <location>
        <begin position="5"/>
        <end position="119"/>
    </location>
</feature>
<feature type="domain" description="Thiamine pyrophosphate enzyme TPP-binding" evidence="6">
    <location>
        <begin position="382"/>
        <end position="528"/>
    </location>
</feature>
<dbReference type="InterPro" id="IPR000399">
    <property type="entry name" value="TPP-bd_CS"/>
</dbReference>
<keyword evidence="8" id="KW-0670">Pyruvate</keyword>
<accession>A0A4P5P485</accession>
<dbReference type="Proteomes" id="UP000290567">
    <property type="component" value="Unassembled WGS sequence"/>
</dbReference>
<evidence type="ECO:0000313" key="9">
    <source>
        <dbReference type="Proteomes" id="UP000290567"/>
    </source>
</evidence>
<evidence type="ECO:0000259" key="5">
    <source>
        <dbReference type="Pfam" id="PF00205"/>
    </source>
</evidence>
<dbReference type="GO" id="GO:0047112">
    <property type="term" value="F:pyruvate oxidase activity"/>
    <property type="evidence" value="ECO:0007669"/>
    <property type="project" value="UniProtKB-UniRule"/>
</dbReference>
<dbReference type="AlphaFoldDB" id="A0A4P5P485"/>
<dbReference type="GO" id="GO:0030976">
    <property type="term" value="F:thiamine pyrophosphate binding"/>
    <property type="evidence" value="ECO:0007669"/>
    <property type="project" value="InterPro"/>
</dbReference>
<dbReference type="PROSITE" id="PS00187">
    <property type="entry name" value="TPP_ENZYMES"/>
    <property type="match status" value="1"/>
</dbReference>
<dbReference type="InterPro" id="IPR029061">
    <property type="entry name" value="THDP-binding"/>
</dbReference>
<dbReference type="InterPro" id="IPR012001">
    <property type="entry name" value="Thiamin_PyroP_enz_TPP-bd_dom"/>
</dbReference>
<name>A0A4P5P485_9ENTE</name>
<dbReference type="Pfam" id="PF02775">
    <property type="entry name" value="TPP_enzyme_C"/>
    <property type="match status" value="1"/>
</dbReference>
<dbReference type="Pfam" id="PF00205">
    <property type="entry name" value="TPP_enzyme_M"/>
    <property type="match status" value="1"/>
</dbReference>
<evidence type="ECO:0000259" key="7">
    <source>
        <dbReference type="Pfam" id="PF02776"/>
    </source>
</evidence>
<comment type="caution">
    <text evidence="8">The sequence shown here is derived from an EMBL/GenBank/DDBJ whole genome shotgun (WGS) entry which is preliminary data.</text>
</comment>
<feature type="domain" description="Thiamine pyrophosphate enzyme central" evidence="5">
    <location>
        <begin position="194"/>
        <end position="322"/>
    </location>
</feature>
<dbReference type="NCBIfam" id="TIGR02720">
    <property type="entry name" value="pyruv_oxi_spxB"/>
    <property type="match status" value="1"/>
</dbReference>
<dbReference type="OrthoDB" id="4494979at2"/>
<dbReference type="InterPro" id="IPR012000">
    <property type="entry name" value="Thiamin_PyroP_enz_cen_dom"/>
</dbReference>
<evidence type="ECO:0000256" key="3">
    <source>
        <dbReference type="NCBIfam" id="TIGR02720"/>
    </source>
</evidence>
<dbReference type="CDD" id="cd02014">
    <property type="entry name" value="TPP_POX"/>
    <property type="match status" value="1"/>
</dbReference>
<dbReference type="InterPro" id="IPR047212">
    <property type="entry name" value="TPP_POXB-like"/>
</dbReference>
<dbReference type="SUPFAM" id="SSF52467">
    <property type="entry name" value="DHS-like NAD/FAD-binding domain"/>
    <property type="match status" value="1"/>
</dbReference>
<dbReference type="SUPFAM" id="SSF52518">
    <property type="entry name" value="Thiamin diphosphate-binding fold (THDP-binding)"/>
    <property type="match status" value="2"/>
</dbReference>
<dbReference type="Gene3D" id="3.40.50.1220">
    <property type="entry name" value="TPP-binding domain"/>
    <property type="match status" value="1"/>
</dbReference>
<dbReference type="Pfam" id="PF02776">
    <property type="entry name" value="TPP_enzyme_N"/>
    <property type="match status" value="1"/>
</dbReference>
<comment type="similarity">
    <text evidence="1 4">Belongs to the TPP enzyme family.</text>
</comment>
<sequence>MSKINAAVAMVKVFEAWEVDHIYGIPGGSFNSTMDALYKERESVKYVQVRHEETGALAAAADAKLTGKVGAVFGSAGPGASHLINGLYDAQMDHVPVVALLGQVASTAMNYDSFQELNENPMFADVSIYNRTVMTPESLPHVVDEAIKAAYKHGGVAVVTIPVDFGFADIEDQEIATAKNHKTGVVVPAEEDLNAALPLIEAAERPVLYVGQGTRGGFEAIKAFAEHFSMPIAAAVLAKGIVPDTYENFLGFAARVATKPANEALAVADLIVFVGSDFPFAAYFFNPEAKFVQVDIDAMKFGRRHHTDVSILGDGTMALKRLTELGKARSADGWLKANQQNIKNWHDWRRSFYNDEQRPLRPEPVFKEINRIAEKDAVFVTDVGNTTISAIRHLEMNGDQLFTTSGWFATMGNGVPGGIAAQLTFPERQVFTLSGDGGFAMAMHDIITQVKYQLPIINVIFSNDSFGFIEAEQEDTEQKKFGVFLEGADFGKAGEALGADGFTITEYSQLEPAFEAAKNSKRPVVIDIKIKNERPLPVEELKLDPDKFSESEIAEFKEKYQVHGMPALSELLK</sequence>
<evidence type="ECO:0000313" key="8">
    <source>
        <dbReference type="EMBL" id="GCF92420.1"/>
    </source>
</evidence>
<proteinExistence type="inferred from homology"/>
<dbReference type="EC" id="1.2.3.3" evidence="3"/>
<dbReference type="GO" id="GO:0000287">
    <property type="term" value="F:magnesium ion binding"/>
    <property type="evidence" value="ECO:0007669"/>
    <property type="project" value="InterPro"/>
</dbReference>
<dbReference type="Gene3D" id="1.10.10.940">
    <property type="match status" value="1"/>
</dbReference>
<reference evidence="9" key="1">
    <citation type="submission" date="2019-02" db="EMBL/GenBank/DDBJ databases">
        <title>Draft genome sequence of Enterococcus sp. Gos25-1.</title>
        <authorList>
            <person name="Tanaka N."/>
            <person name="Shiwa Y."/>
            <person name="Fujita N."/>
        </authorList>
    </citation>
    <scope>NUCLEOTIDE SEQUENCE [LARGE SCALE GENOMIC DNA]</scope>
    <source>
        <strain evidence="9">Gos25-1</strain>
    </source>
</reference>
<dbReference type="InterPro" id="IPR014092">
    <property type="entry name" value="Pyruvate_oxidase"/>
</dbReference>
<evidence type="ECO:0000259" key="6">
    <source>
        <dbReference type="Pfam" id="PF02775"/>
    </source>
</evidence>
<dbReference type="EMBL" id="BJCC01000002">
    <property type="protein sequence ID" value="GCF92420.1"/>
    <property type="molecule type" value="Genomic_DNA"/>
</dbReference>
<evidence type="ECO:0000256" key="1">
    <source>
        <dbReference type="ARBA" id="ARBA00007812"/>
    </source>
</evidence>
<gene>
    <name evidence="8" type="primary">poxB</name>
    <name evidence="8" type="ORF">NRIC_03110</name>
</gene>
<dbReference type="Gene3D" id="3.40.50.970">
    <property type="match status" value="2"/>
</dbReference>
<dbReference type="CDD" id="cd07039">
    <property type="entry name" value="TPP_PYR_POX"/>
    <property type="match status" value="1"/>
</dbReference>